<feature type="compositionally biased region" description="Polar residues" evidence="1">
    <location>
        <begin position="15"/>
        <end position="28"/>
    </location>
</feature>
<protein>
    <submittedName>
        <fullName evidence="2">Uncharacterized protein</fullName>
    </submittedName>
</protein>
<dbReference type="Proteomes" id="UP000622552">
    <property type="component" value="Unassembled WGS sequence"/>
</dbReference>
<gene>
    <name evidence="2" type="ORF">IW245_002070</name>
</gene>
<reference evidence="2" key="1">
    <citation type="submission" date="2020-11" db="EMBL/GenBank/DDBJ databases">
        <title>Sequencing the genomes of 1000 actinobacteria strains.</title>
        <authorList>
            <person name="Klenk H.-P."/>
        </authorList>
    </citation>
    <scope>NUCLEOTIDE SEQUENCE</scope>
    <source>
        <strain evidence="2">DSM 45356</strain>
    </source>
</reference>
<sequence length="112" mass="11722">MSSGKADLDFGAVQQMINSTDSAQQEQNDASHGHDQRNQTTIEGGLAGQVLGAARDRGVERQSDWSSVSAGNNRALVDNFHQALGAYSQGQDDAVRTANAISYGTGSAINPT</sequence>
<comment type="caution">
    <text evidence="2">The sequence shown here is derived from an EMBL/GenBank/DDBJ whole genome shotgun (WGS) entry which is preliminary data.</text>
</comment>
<evidence type="ECO:0000313" key="2">
    <source>
        <dbReference type="EMBL" id="MBG6135876.1"/>
    </source>
</evidence>
<dbReference type="RefSeq" id="WP_197002932.1">
    <property type="nucleotide sequence ID" value="NZ_BONS01000002.1"/>
</dbReference>
<dbReference type="EMBL" id="JADOUF010000001">
    <property type="protein sequence ID" value="MBG6135876.1"/>
    <property type="molecule type" value="Genomic_DNA"/>
</dbReference>
<dbReference type="AlphaFoldDB" id="A0A8J7KJU7"/>
<name>A0A8J7KJU7_9ACTN</name>
<feature type="region of interest" description="Disordered" evidence="1">
    <location>
        <begin position="1"/>
        <end position="68"/>
    </location>
</feature>
<evidence type="ECO:0000313" key="3">
    <source>
        <dbReference type="Proteomes" id="UP000622552"/>
    </source>
</evidence>
<feature type="compositionally biased region" description="Basic and acidic residues" evidence="1">
    <location>
        <begin position="54"/>
        <end position="63"/>
    </location>
</feature>
<proteinExistence type="predicted"/>
<organism evidence="2 3">
    <name type="scientific">Longispora fulva</name>
    <dbReference type="NCBI Taxonomy" id="619741"/>
    <lineage>
        <taxon>Bacteria</taxon>
        <taxon>Bacillati</taxon>
        <taxon>Actinomycetota</taxon>
        <taxon>Actinomycetes</taxon>
        <taxon>Micromonosporales</taxon>
        <taxon>Micromonosporaceae</taxon>
        <taxon>Longispora</taxon>
    </lineage>
</organism>
<keyword evidence="3" id="KW-1185">Reference proteome</keyword>
<evidence type="ECO:0000256" key="1">
    <source>
        <dbReference type="SAM" id="MobiDB-lite"/>
    </source>
</evidence>
<accession>A0A8J7KJU7</accession>